<accession>A0ABR9QE71</accession>
<dbReference type="GO" id="GO:0003677">
    <property type="term" value="F:DNA binding"/>
    <property type="evidence" value="ECO:0007669"/>
    <property type="project" value="UniProtKB-KW"/>
</dbReference>
<evidence type="ECO:0000313" key="5">
    <source>
        <dbReference type="EMBL" id="MBE4906721.1"/>
    </source>
</evidence>
<dbReference type="PROSITE" id="PS50932">
    <property type="entry name" value="HTH_LACI_2"/>
    <property type="match status" value="1"/>
</dbReference>
<dbReference type="Gene3D" id="3.40.50.2300">
    <property type="match status" value="2"/>
</dbReference>
<dbReference type="SUPFAM" id="SSF53822">
    <property type="entry name" value="Periplasmic binding protein-like I"/>
    <property type="match status" value="1"/>
</dbReference>
<reference evidence="5 6" key="1">
    <citation type="submission" date="2020-10" db="EMBL/GenBank/DDBJ databases">
        <title>Bacillus sp. HD4P25, an endophyte from a halophyte.</title>
        <authorList>
            <person name="Sun J.-Q."/>
        </authorList>
    </citation>
    <scope>NUCLEOTIDE SEQUENCE [LARGE SCALE GENOMIC DNA]</scope>
    <source>
        <strain evidence="5 6">YIM 93174</strain>
    </source>
</reference>
<evidence type="ECO:0000256" key="3">
    <source>
        <dbReference type="ARBA" id="ARBA00023163"/>
    </source>
</evidence>
<dbReference type="InterPro" id="IPR010982">
    <property type="entry name" value="Lambda_DNA-bd_dom_sf"/>
</dbReference>
<evidence type="ECO:0000313" key="6">
    <source>
        <dbReference type="Proteomes" id="UP001516662"/>
    </source>
</evidence>
<evidence type="ECO:0000256" key="2">
    <source>
        <dbReference type="ARBA" id="ARBA00023125"/>
    </source>
</evidence>
<keyword evidence="3" id="KW-0804">Transcription</keyword>
<dbReference type="InterPro" id="IPR028082">
    <property type="entry name" value="Peripla_BP_I"/>
</dbReference>
<gene>
    <name evidence="5" type="ORF">IMZ08_01455</name>
</gene>
<dbReference type="PANTHER" id="PTHR30146:SF136">
    <property type="entry name" value="NTD BIOSYNTHESIS OPERON REGULATOR NTDR"/>
    <property type="match status" value="1"/>
</dbReference>
<proteinExistence type="predicted"/>
<dbReference type="Pfam" id="PF13377">
    <property type="entry name" value="Peripla_BP_3"/>
    <property type="match status" value="1"/>
</dbReference>
<dbReference type="EMBL" id="JADCLJ010000006">
    <property type="protein sequence ID" value="MBE4906721.1"/>
    <property type="molecule type" value="Genomic_DNA"/>
</dbReference>
<keyword evidence="1" id="KW-0805">Transcription regulation</keyword>
<name>A0ABR9QE71_9BACI</name>
<dbReference type="SMART" id="SM00354">
    <property type="entry name" value="HTH_LACI"/>
    <property type="match status" value="1"/>
</dbReference>
<dbReference type="InterPro" id="IPR046335">
    <property type="entry name" value="LacI/GalR-like_sensor"/>
</dbReference>
<protein>
    <submittedName>
        <fullName evidence="5">LacI family DNA-binding transcriptional regulator</fullName>
    </submittedName>
</protein>
<feature type="domain" description="HTH lacI-type" evidence="4">
    <location>
        <begin position="2"/>
        <end position="56"/>
    </location>
</feature>
<dbReference type="Proteomes" id="UP001516662">
    <property type="component" value="Unassembled WGS sequence"/>
</dbReference>
<dbReference type="SUPFAM" id="SSF47413">
    <property type="entry name" value="lambda repressor-like DNA-binding domains"/>
    <property type="match status" value="1"/>
</dbReference>
<evidence type="ECO:0000256" key="1">
    <source>
        <dbReference type="ARBA" id="ARBA00023015"/>
    </source>
</evidence>
<sequence length="338" mass="38182">MATIEDVAKLSGLSRTTVSRVINNHPYVAEEKRIIVLEAMKNLGYVPNSAARSLRNQKTGMLAVLVPRITNPFFSQLIEAIEIAASEHGYQLIVCQTRYLKEKELDYLNLLKTKQIDGVVLTSTENDWETISPFLKYGPIVLCNEPNERANVPMVTLDHFYGGYLATKHLIEQGHKVIAYCCGEYKSSISKHRELGFLKALSESNLYFDEQHAFRDALSVADGREIFHRIKEMAYQPTAIFTGGDEVAVGILAEAKSRGWKIPEQLSVVGFDNQIITELVEPTITTVHQPVNQMGQKVLELLMEKIKSKTKLYRDVHCLPLELIVRESTLKKANQTLY</sequence>
<dbReference type="CDD" id="cd06286">
    <property type="entry name" value="PBP1_CcpB-like"/>
    <property type="match status" value="1"/>
</dbReference>
<dbReference type="RefSeq" id="WP_193534217.1">
    <property type="nucleotide sequence ID" value="NZ_JADCLJ010000006.1"/>
</dbReference>
<evidence type="ECO:0000259" key="4">
    <source>
        <dbReference type="PROSITE" id="PS50932"/>
    </source>
</evidence>
<dbReference type="Pfam" id="PF00356">
    <property type="entry name" value="LacI"/>
    <property type="match status" value="1"/>
</dbReference>
<dbReference type="CDD" id="cd01392">
    <property type="entry name" value="HTH_LacI"/>
    <property type="match status" value="1"/>
</dbReference>
<comment type="caution">
    <text evidence="5">The sequence shown here is derived from an EMBL/GenBank/DDBJ whole genome shotgun (WGS) entry which is preliminary data.</text>
</comment>
<dbReference type="InterPro" id="IPR000843">
    <property type="entry name" value="HTH_LacI"/>
</dbReference>
<dbReference type="PANTHER" id="PTHR30146">
    <property type="entry name" value="LACI-RELATED TRANSCRIPTIONAL REPRESSOR"/>
    <property type="match status" value="1"/>
</dbReference>
<dbReference type="Gene3D" id="1.10.260.40">
    <property type="entry name" value="lambda repressor-like DNA-binding domains"/>
    <property type="match status" value="1"/>
</dbReference>
<keyword evidence="6" id="KW-1185">Reference proteome</keyword>
<keyword evidence="2 5" id="KW-0238">DNA-binding</keyword>
<organism evidence="5 6">
    <name type="scientific">Litchfieldia luteola</name>
    <dbReference type="NCBI Taxonomy" id="682179"/>
    <lineage>
        <taxon>Bacteria</taxon>
        <taxon>Bacillati</taxon>
        <taxon>Bacillota</taxon>
        <taxon>Bacilli</taxon>
        <taxon>Bacillales</taxon>
        <taxon>Bacillaceae</taxon>
        <taxon>Litchfieldia</taxon>
    </lineage>
</organism>